<keyword evidence="2" id="KW-0378">Hydrolase</keyword>
<keyword evidence="2" id="KW-0645">Protease</keyword>
<name>A0A6C2U8Q7_PONDE</name>
<dbReference type="Proteomes" id="UP000366872">
    <property type="component" value="Unassembled WGS sequence"/>
</dbReference>
<dbReference type="InterPro" id="IPR043504">
    <property type="entry name" value="Peptidase_S1_PA_chymotrypsin"/>
</dbReference>
<proteinExistence type="predicted"/>
<protein>
    <submittedName>
        <fullName evidence="2">Serine protease HtrA</fullName>
    </submittedName>
</protein>
<accession>A0A6C2U8Q7</accession>
<gene>
    <name evidence="2" type="primary">htrA_2</name>
    <name evidence="2" type="ORF">PDESU_04697</name>
</gene>
<sequence length="377" mass="42241">MKASHIPLALLSLAAATFAADNDAKAQKALEKRLAEEGAIKAKFAYSFNDISDKLVTVSCESRLGKSSGSGFIAELDGKTYLFTNQHVILGSETISFKTATGRTLRPRSVELSAERDIARLLLADETGLPVTKKLSMGGPVGVFGNSEGGGVATELYGKVTGIGADKVEVSAGFVSGNSGSPVLDLNRNVIGIASYVTYSTGETKDNKPRRFCYRLTDCNWGAVRWKKYNEKYGKLYRDYEQLIDSIFEAADSWYGDPFSRMFADDHKDSGLQKWSSEHNLMVKRIERTLGTKITQHELDNTNRRIRKDMSDSAEALTKVCRDRARQMRLLSEQRELSGFLRDEFIRFSDRMEYAATHIERYGKKLAEHNYFYFEKT</sequence>
<feature type="chain" id="PRO_5025330057" evidence="1">
    <location>
        <begin position="20"/>
        <end position="377"/>
    </location>
</feature>
<reference evidence="2 3" key="1">
    <citation type="submission" date="2019-04" db="EMBL/GenBank/DDBJ databases">
        <authorList>
            <person name="Van Vliet M D."/>
        </authorList>
    </citation>
    <scope>NUCLEOTIDE SEQUENCE [LARGE SCALE GENOMIC DNA]</scope>
    <source>
        <strain evidence="2 3">F1</strain>
    </source>
</reference>
<keyword evidence="1" id="KW-0732">Signal</keyword>
<evidence type="ECO:0000313" key="2">
    <source>
        <dbReference type="EMBL" id="VGO16107.1"/>
    </source>
</evidence>
<organism evidence="2 3">
    <name type="scientific">Pontiella desulfatans</name>
    <dbReference type="NCBI Taxonomy" id="2750659"/>
    <lineage>
        <taxon>Bacteria</taxon>
        <taxon>Pseudomonadati</taxon>
        <taxon>Kiritimatiellota</taxon>
        <taxon>Kiritimatiellia</taxon>
        <taxon>Kiritimatiellales</taxon>
        <taxon>Pontiellaceae</taxon>
        <taxon>Pontiella</taxon>
    </lineage>
</organism>
<dbReference type="InterPro" id="IPR009003">
    <property type="entry name" value="Peptidase_S1_PA"/>
</dbReference>
<dbReference type="RefSeq" id="WP_136081656.1">
    <property type="nucleotide sequence ID" value="NZ_CAAHFG010000003.1"/>
</dbReference>
<evidence type="ECO:0000313" key="3">
    <source>
        <dbReference type="Proteomes" id="UP000366872"/>
    </source>
</evidence>
<dbReference type="EMBL" id="CAAHFG010000003">
    <property type="protein sequence ID" value="VGO16107.1"/>
    <property type="molecule type" value="Genomic_DNA"/>
</dbReference>
<keyword evidence="3" id="KW-1185">Reference proteome</keyword>
<evidence type="ECO:0000256" key="1">
    <source>
        <dbReference type="SAM" id="SignalP"/>
    </source>
</evidence>
<dbReference type="GO" id="GO:0006508">
    <property type="term" value="P:proteolysis"/>
    <property type="evidence" value="ECO:0007669"/>
    <property type="project" value="UniProtKB-KW"/>
</dbReference>
<dbReference type="Gene3D" id="2.40.10.10">
    <property type="entry name" value="Trypsin-like serine proteases"/>
    <property type="match status" value="2"/>
</dbReference>
<dbReference type="SUPFAM" id="SSF50494">
    <property type="entry name" value="Trypsin-like serine proteases"/>
    <property type="match status" value="1"/>
</dbReference>
<feature type="signal peptide" evidence="1">
    <location>
        <begin position="1"/>
        <end position="19"/>
    </location>
</feature>
<dbReference type="GO" id="GO:0008233">
    <property type="term" value="F:peptidase activity"/>
    <property type="evidence" value="ECO:0007669"/>
    <property type="project" value="UniProtKB-KW"/>
</dbReference>
<dbReference type="Pfam" id="PF13365">
    <property type="entry name" value="Trypsin_2"/>
    <property type="match status" value="1"/>
</dbReference>
<dbReference type="AlphaFoldDB" id="A0A6C2U8Q7"/>